<dbReference type="InterPro" id="IPR020556">
    <property type="entry name" value="Amidase_CS"/>
</dbReference>
<dbReference type="EC" id="3.5.1.13" evidence="3"/>
<evidence type="ECO:0000313" key="3">
    <source>
        <dbReference type="EMBL" id="AWT59837.1"/>
    </source>
</evidence>
<proteinExistence type="inferred from homology"/>
<protein>
    <submittedName>
        <fullName evidence="3">Acylamidase</fullName>
        <ecNumber evidence="3">3.5.1.13</ecNumber>
    </submittedName>
</protein>
<dbReference type="InterPro" id="IPR000120">
    <property type="entry name" value="Amidase"/>
</dbReference>
<dbReference type="GO" id="GO:0047680">
    <property type="term" value="F:aryl-acylamidase activity"/>
    <property type="evidence" value="ECO:0007669"/>
    <property type="project" value="UniProtKB-EC"/>
</dbReference>
<evidence type="ECO:0000256" key="1">
    <source>
        <dbReference type="ARBA" id="ARBA00009199"/>
    </source>
</evidence>
<sequence>MFDATFPGYTPAYELRRMIGDKELSPVELVEATLRRIDADNSKLGSYITVIGDEAIEAARVAETAVMRGDKLGPLHGIPVPIKDLEGVAGVRLTHGSVPADEISDTDALCVERIRSAGGIIIGKTNTPEFGHAGTTENTVFGPSRNPWNLKHTPGGSSGGAAVSVAAGMTSIAQGSDGGGSIRIPCAFSGIYGIKATQGRVPRRITSEHSWHPVNNSSVGPMTGTVLDSAVLLNVLSGPSPDAEYTTINEEPPDFTTALGSGVRNIKMGLSLTLGGAVVDSEVANSVLKAAEVFSELGAEVEEVDFRPKDNEDVMSGFLDYFCVRGYAAYGNLLKNPDKAAQLTDYFRENLENGRACSTTRYISALNLIGRCRNYTQNFFDRYNVLLTPVTAVPAFPINEPPSKIGGCVVTNRRWGFIPFTPLFNLTGNPAASIPCGFSAGGLPIGLHIIGPMCDEKTVIAVSAAFEKARPWTEHRPNLSVI</sequence>
<dbReference type="PANTHER" id="PTHR11895:SF7">
    <property type="entry name" value="GLUTAMYL-TRNA(GLN) AMIDOTRANSFERASE SUBUNIT A, MITOCHONDRIAL"/>
    <property type="match status" value="1"/>
</dbReference>
<evidence type="ECO:0000259" key="2">
    <source>
        <dbReference type="Pfam" id="PF01425"/>
    </source>
</evidence>
<dbReference type="PANTHER" id="PTHR11895">
    <property type="entry name" value="TRANSAMIDASE"/>
    <property type="match status" value="1"/>
</dbReference>
<feature type="domain" description="Amidase" evidence="2">
    <location>
        <begin position="28"/>
        <end position="459"/>
    </location>
</feature>
<organism evidence="3 4">
    <name type="scientific">Candidatus Moanibacter tarae</name>
    <dbReference type="NCBI Taxonomy" id="2200854"/>
    <lineage>
        <taxon>Bacteria</taxon>
        <taxon>Pseudomonadati</taxon>
        <taxon>Verrucomicrobiota</taxon>
        <taxon>Opitutia</taxon>
        <taxon>Puniceicoccales</taxon>
        <taxon>Puniceicoccales incertae sedis</taxon>
        <taxon>Candidatus Moanibacter</taxon>
    </lineage>
</organism>
<evidence type="ECO:0000313" key="4">
    <source>
        <dbReference type="Proteomes" id="UP000247465"/>
    </source>
</evidence>
<dbReference type="SUPFAM" id="SSF75304">
    <property type="entry name" value="Amidase signature (AS) enzymes"/>
    <property type="match status" value="1"/>
</dbReference>
<gene>
    <name evidence="3" type="primary">aam_2</name>
    <name evidence="3" type="ORF">DF168_01032</name>
</gene>
<dbReference type="InterPro" id="IPR023631">
    <property type="entry name" value="Amidase_dom"/>
</dbReference>
<dbReference type="PROSITE" id="PS00571">
    <property type="entry name" value="AMIDASES"/>
    <property type="match status" value="1"/>
</dbReference>
<accession>A0A2Z4AIB3</accession>
<dbReference type="EMBL" id="CP029803">
    <property type="protein sequence ID" value="AWT59837.1"/>
    <property type="molecule type" value="Genomic_DNA"/>
</dbReference>
<keyword evidence="3" id="KW-0378">Hydrolase</keyword>
<dbReference type="Pfam" id="PF01425">
    <property type="entry name" value="Amidase"/>
    <property type="match status" value="1"/>
</dbReference>
<dbReference type="KEGG" id="mtar:DF168_01032"/>
<comment type="similarity">
    <text evidence="1">Belongs to the amidase family.</text>
</comment>
<dbReference type="Gene3D" id="3.90.1300.10">
    <property type="entry name" value="Amidase signature (AS) domain"/>
    <property type="match status" value="1"/>
</dbReference>
<reference evidence="3 4" key="1">
    <citation type="submission" date="2018-06" db="EMBL/GenBank/DDBJ databases">
        <title>Draft Genome Sequence of a Novel Marine Bacterium Related to the Verrucomicrobia.</title>
        <authorList>
            <person name="Vosseberg J."/>
            <person name="Martijn J."/>
            <person name="Ettema T.J.G."/>
        </authorList>
    </citation>
    <scope>NUCLEOTIDE SEQUENCE [LARGE SCALE GENOMIC DNA]</scope>
    <source>
        <strain evidence="3">TARA_B100001123</strain>
    </source>
</reference>
<name>A0A2Z4AIB3_9BACT</name>
<dbReference type="AlphaFoldDB" id="A0A2Z4AIB3"/>
<dbReference type="InterPro" id="IPR036928">
    <property type="entry name" value="AS_sf"/>
</dbReference>
<dbReference type="Proteomes" id="UP000247465">
    <property type="component" value="Chromosome"/>
</dbReference>